<evidence type="ECO:0000256" key="4">
    <source>
        <dbReference type="HAMAP-Rule" id="MF_01341"/>
    </source>
</evidence>
<keyword evidence="4" id="KW-0694">RNA-binding</keyword>
<dbReference type="PANTHER" id="PTHR12934:SF11">
    <property type="entry name" value="LARGE RIBOSOMAL SUBUNIT PROTEIN UL15M"/>
    <property type="match status" value="1"/>
</dbReference>
<evidence type="ECO:0000256" key="1">
    <source>
        <dbReference type="ARBA" id="ARBA00007320"/>
    </source>
</evidence>
<dbReference type="Proteomes" id="UP000469346">
    <property type="component" value="Unassembled WGS sequence"/>
</dbReference>
<feature type="compositionally biased region" description="Basic residues" evidence="6">
    <location>
        <begin position="11"/>
        <end position="21"/>
    </location>
</feature>
<feature type="domain" description="Large ribosomal subunit protein uL15/eL18" evidence="7">
    <location>
        <begin position="78"/>
        <end position="144"/>
    </location>
</feature>
<evidence type="ECO:0000256" key="2">
    <source>
        <dbReference type="ARBA" id="ARBA00022980"/>
    </source>
</evidence>
<dbReference type="InterPro" id="IPR001196">
    <property type="entry name" value="Ribosomal_uL15_CS"/>
</dbReference>
<dbReference type="PANTHER" id="PTHR12934">
    <property type="entry name" value="50S RIBOSOMAL PROTEIN L15"/>
    <property type="match status" value="1"/>
</dbReference>
<dbReference type="HAMAP" id="MF_01341">
    <property type="entry name" value="Ribosomal_uL15"/>
    <property type="match status" value="1"/>
</dbReference>
<reference evidence="8 9" key="1">
    <citation type="submission" date="2020-02" db="EMBL/GenBank/DDBJ databases">
        <title>Comparative genomics of sulfur disproportionating microorganisms.</title>
        <authorList>
            <person name="Ward L.M."/>
            <person name="Bertran E."/>
            <person name="Johnston D.T."/>
        </authorList>
    </citation>
    <scope>NUCLEOTIDE SEQUENCE [LARGE SCALE GENOMIC DNA]</scope>
    <source>
        <strain evidence="8 9">DSM 100025</strain>
    </source>
</reference>
<evidence type="ECO:0000256" key="3">
    <source>
        <dbReference type="ARBA" id="ARBA00023274"/>
    </source>
</evidence>
<feature type="compositionally biased region" description="Gly residues" evidence="6">
    <location>
        <begin position="37"/>
        <end position="53"/>
    </location>
</feature>
<keyword evidence="2 4" id="KW-0689">Ribosomal protein</keyword>
<name>A0A6N9TRW8_DISTH</name>
<organism evidence="8 9">
    <name type="scientific">Dissulfurirhabdus thermomarina</name>
    <dbReference type="NCBI Taxonomy" id="1765737"/>
    <lineage>
        <taxon>Bacteria</taxon>
        <taxon>Deltaproteobacteria</taxon>
        <taxon>Dissulfurirhabdaceae</taxon>
        <taxon>Dissulfurirhabdus</taxon>
    </lineage>
</organism>
<dbReference type="GO" id="GO:0022625">
    <property type="term" value="C:cytosolic large ribosomal subunit"/>
    <property type="evidence" value="ECO:0007669"/>
    <property type="project" value="TreeGrafter"/>
</dbReference>
<keyword evidence="4" id="KW-0699">rRNA-binding</keyword>
<dbReference type="AlphaFoldDB" id="A0A6N9TRW8"/>
<keyword evidence="9" id="KW-1185">Reference proteome</keyword>
<dbReference type="InterPro" id="IPR021131">
    <property type="entry name" value="Ribosomal_uL15/eL18"/>
</dbReference>
<gene>
    <name evidence="4 8" type="primary">rplO</name>
    <name evidence="8" type="ORF">G3N55_00480</name>
</gene>
<evidence type="ECO:0000256" key="6">
    <source>
        <dbReference type="SAM" id="MobiDB-lite"/>
    </source>
</evidence>
<accession>A0A6N9TRW8</accession>
<dbReference type="GO" id="GO:0019843">
    <property type="term" value="F:rRNA binding"/>
    <property type="evidence" value="ECO:0007669"/>
    <property type="project" value="UniProtKB-UniRule"/>
</dbReference>
<proteinExistence type="inferred from homology"/>
<dbReference type="InterPro" id="IPR036227">
    <property type="entry name" value="Ribosomal_uL15/eL18_sf"/>
</dbReference>
<dbReference type="RefSeq" id="WP_163297486.1">
    <property type="nucleotide sequence ID" value="NZ_JAAGRR010000002.1"/>
</dbReference>
<dbReference type="Gene3D" id="3.100.10.10">
    <property type="match status" value="1"/>
</dbReference>
<dbReference type="InterPro" id="IPR030878">
    <property type="entry name" value="Ribosomal_uL15"/>
</dbReference>
<comment type="subunit">
    <text evidence="4">Part of the 50S ribosomal subunit.</text>
</comment>
<evidence type="ECO:0000259" key="7">
    <source>
        <dbReference type="Pfam" id="PF00828"/>
    </source>
</evidence>
<sequence length="148" mass="15794">MKTLQNLKPHPGSKKSPKRVGRGPGSGHGKTACRGQKGQGARSGGGVPAGFEGGQMPIYRRLPKRGFKNPFRKVYGILNVGDLDKIAHEGVIDLEVAQSKGPVRKRFHLLKILGEGEITRAVTVRAHAASKSARQKIEAAGGTLEIVE</sequence>
<keyword evidence="3 4" id="KW-0687">Ribonucleoprotein</keyword>
<dbReference type="Pfam" id="PF00828">
    <property type="entry name" value="Ribosomal_L27A"/>
    <property type="match status" value="1"/>
</dbReference>
<dbReference type="InterPro" id="IPR005749">
    <property type="entry name" value="Ribosomal_uL15_bac-type"/>
</dbReference>
<dbReference type="GO" id="GO:0003735">
    <property type="term" value="F:structural constituent of ribosome"/>
    <property type="evidence" value="ECO:0007669"/>
    <property type="project" value="InterPro"/>
</dbReference>
<protein>
    <recommendedName>
        <fullName evidence="4">Large ribosomal subunit protein uL15</fullName>
    </recommendedName>
</protein>
<comment type="function">
    <text evidence="4">Binds to the 23S rRNA.</text>
</comment>
<dbReference type="GO" id="GO:0006412">
    <property type="term" value="P:translation"/>
    <property type="evidence" value="ECO:0007669"/>
    <property type="project" value="UniProtKB-UniRule"/>
</dbReference>
<comment type="similarity">
    <text evidence="1 4 5">Belongs to the universal ribosomal protein uL15 family.</text>
</comment>
<dbReference type="SUPFAM" id="SSF52080">
    <property type="entry name" value="Ribosomal proteins L15p and L18e"/>
    <property type="match status" value="1"/>
</dbReference>
<evidence type="ECO:0000256" key="5">
    <source>
        <dbReference type="RuleBase" id="RU003888"/>
    </source>
</evidence>
<comment type="caution">
    <text evidence="8">The sequence shown here is derived from an EMBL/GenBank/DDBJ whole genome shotgun (WGS) entry which is preliminary data.</text>
</comment>
<feature type="region of interest" description="Disordered" evidence="6">
    <location>
        <begin position="1"/>
        <end position="55"/>
    </location>
</feature>
<dbReference type="EMBL" id="JAAGRR010000002">
    <property type="protein sequence ID" value="NDY41326.1"/>
    <property type="molecule type" value="Genomic_DNA"/>
</dbReference>
<dbReference type="PROSITE" id="PS00475">
    <property type="entry name" value="RIBOSOMAL_L15"/>
    <property type="match status" value="1"/>
</dbReference>
<dbReference type="NCBIfam" id="TIGR01071">
    <property type="entry name" value="rplO_bact"/>
    <property type="match status" value="1"/>
</dbReference>
<evidence type="ECO:0000313" key="9">
    <source>
        <dbReference type="Proteomes" id="UP000469346"/>
    </source>
</evidence>
<evidence type="ECO:0000313" key="8">
    <source>
        <dbReference type="EMBL" id="NDY41326.1"/>
    </source>
</evidence>